<feature type="transmembrane region" description="Helical" evidence="1">
    <location>
        <begin position="15"/>
        <end position="33"/>
    </location>
</feature>
<dbReference type="RefSeq" id="WP_036906413.1">
    <property type="nucleotide sequence ID" value="NZ_CP138967.1"/>
</dbReference>
<evidence type="ECO:0000313" key="2">
    <source>
        <dbReference type="EMBL" id="KGG20197.1"/>
    </source>
</evidence>
<organism evidence="2 3">
    <name type="scientific">Prochlorococcus marinus str. PAC1</name>
    <dbReference type="NCBI Taxonomy" id="59924"/>
    <lineage>
        <taxon>Bacteria</taxon>
        <taxon>Bacillati</taxon>
        <taxon>Cyanobacteriota</taxon>
        <taxon>Cyanophyceae</taxon>
        <taxon>Synechococcales</taxon>
        <taxon>Prochlorococcaceae</taxon>
        <taxon>Prochlorococcus</taxon>
    </lineage>
</organism>
<dbReference type="AlphaFoldDB" id="A0A0A2C3U2"/>
<evidence type="ECO:0000313" key="3">
    <source>
        <dbReference type="Proteomes" id="UP000030392"/>
    </source>
</evidence>
<comment type="caution">
    <text evidence="2">The sequence shown here is derived from an EMBL/GenBank/DDBJ whole genome shotgun (WGS) entry which is preliminary data.</text>
</comment>
<accession>A0A0A2C3U2</accession>
<protein>
    <submittedName>
        <fullName evidence="2">Uncharacterized protein</fullName>
    </submittedName>
</protein>
<keyword evidence="1" id="KW-0812">Transmembrane</keyword>
<proteinExistence type="predicted"/>
<sequence>MDNPSKEQILASSSGWVATTLNFLPGLGAGYLYQRRWIPYFATGGAATAWFVLGAILNGDTEPTKSQQLIGIGGLFLISITTMIEAKIAHKKATLAVEEQLQAKTQKIKTGLFR</sequence>
<name>A0A0A2C3U2_PROMR</name>
<dbReference type="Proteomes" id="UP000030392">
    <property type="component" value="Unassembled WGS sequence"/>
</dbReference>
<dbReference type="EMBL" id="JNAX01000013">
    <property type="protein sequence ID" value="KGG20197.1"/>
    <property type="molecule type" value="Genomic_DNA"/>
</dbReference>
<keyword evidence="1" id="KW-1133">Transmembrane helix</keyword>
<feature type="transmembrane region" description="Helical" evidence="1">
    <location>
        <begin position="69"/>
        <end position="86"/>
    </location>
</feature>
<gene>
    <name evidence="2" type="ORF">EV03_1398</name>
</gene>
<keyword evidence="1" id="KW-0472">Membrane</keyword>
<reference evidence="3" key="1">
    <citation type="journal article" date="2014" name="Sci. Data">
        <title>Genomes of diverse isolates of the marine cyanobacterium Prochlorococcus.</title>
        <authorList>
            <person name="Biller S."/>
            <person name="Berube P."/>
            <person name="Thompson J."/>
            <person name="Kelly L."/>
            <person name="Roggensack S."/>
            <person name="Awad L."/>
            <person name="Roache-Johnson K."/>
            <person name="Ding H."/>
            <person name="Giovannoni S.J."/>
            <person name="Moore L.R."/>
            <person name="Chisholm S.W."/>
        </authorList>
    </citation>
    <scope>NUCLEOTIDE SEQUENCE [LARGE SCALE GENOMIC DNA]</scope>
    <source>
        <strain evidence="3">PAC1</strain>
    </source>
</reference>
<evidence type="ECO:0000256" key="1">
    <source>
        <dbReference type="SAM" id="Phobius"/>
    </source>
</evidence>
<feature type="transmembrane region" description="Helical" evidence="1">
    <location>
        <begin position="40"/>
        <end position="57"/>
    </location>
</feature>